<dbReference type="InterPro" id="IPR009057">
    <property type="entry name" value="Homeodomain-like_sf"/>
</dbReference>
<sequence length="99" mass="11419">MEGIEMARKKFSPEFKAEAVRAVVESSRTVAEVARDHGIGSETLRNWVNAYRRDHADELPEISEPERAELARLRKEVRELKAEREFLGKAAAFFAKEFR</sequence>
<dbReference type="Proteomes" id="UP000516117">
    <property type="component" value="Chromosome"/>
</dbReference>
<dbReference type="SUPFAM" id="SSF46689">
    <property type="entry name" value="Homeodomain-like"/>
    <property type="match status" value="1"/>
</dbReference>
<dbReference type="Pfam" id="PF01527">
    <property type="entry name" value="HTH_Tnp_1"/>
    <property type="match status" value="1"/>
</dbReference>
<dbReference type="EMBL" id="CP060789">
    <property type="protein sequence ID" value="QNP56004.1"/>
    <property type="molecule type" value="Genomic_DNA"/>
</dbReference>
<dbReference type="InterPro" id="IPR002514">
    <property type="entry name" value="Transposase_8"/>
</dbReference>
<dbReference type="GO" id="GO:0004803">
    <property type="term" value="F:transposase activity"/>
    <property type="evidence" value="ECO:0007669"/>
    <property type="project" value="InterPro"/>
</dbReference>
<dbReference type="GO" id="GO:0006313">
    <property type="term" value="P:DNA transposition"/>
    <property type="evidence" value="ECO:0007669"/>
    <property type="project" value="InterPro"/>
</dbReference>
<evidence type="ECO:0000256" key="1">
    <source>
        <dbReference type="SAM" id="Coils"/>
    </source>
</evidence>
<gene>
    <name evidence="2" type="ORF">H9L22_00185</name>
</gene>
<dbReference type="GO" id="GO:0003677">
    <property type="term" value="F:DNA binding"/>
    <property type="evidence" value="ECO:0007669"/>
    <property type="project" value="InterPro"/>
</dbReference>
<dbReference type="RefSeq" id="WP_187721124.1">
    <property type="nucleotide sequence ID" value="NZ_BAABBL010000029.1"/>
</dbReference>
<feature type="coiled-coil region" evidence="1">
    <location>
        <begin position="63"/>
        <end position="90"/>
    </location>
</feature>
<dbReference type="PANTHER" id="PTHR33215">
    <property type="entry name" value="PROTEIN DISTAL ANTENNA"/>
    <property type="match status" value="1"/>
</dbReference>
<organism evidence="2 3">
    <name type="scientific">Tessaracoccus defluvii</name>
    <dbReference type="NCBI Taxonomy" id="1285901"/>
    <lineage>
        <taxon>Bacteria</taxon>
        <taxon>Bacillati</taxon>
        <taxon>Actinomycetota</taxon>
        <taxon>Actinomycetes</taxon>
        <taxon>Propionibacteriales</taxon>
        <taxon>Propionibacteriaceae</taxon>
        <taxon>Tessaracoccus</taxon>
    </lineage>
</organism>
<keyword evidence="3" id="KW-1185">Reference proteome</keyword>
<protein>
    <submittedName>
        <fullName evidence="2">Transposase</fullName>
    </submittedName>
</protein>
<reference evidence="2 3" key="1">
    <citation type="submission" date="2020-08" db="EMBL/GenBank/DDBJ databases">
        <title>Genome sequence of Tessaracoccus defluvii JCM 17540T.</title>
        <authorList>
            <person name="Hyun D.-W."/>
            <person name="Bae J.-W."/>
        </authorList>
    </citation>
    <scope>NUCLEOTIDE SEQUENCE [LARGE SCALE GENOMIC DNA]</scope>
    <source>
        <strain evidence="2 3">JCM 17540</strain>
    </source>
</reference>
<proteinExistence type="predicted"/>
<dbReference type="KEGG" id="tdf:H9L22_00185"/>
<accession>A0A7H0H638</accession>
<name>A0A7H0H638_9ACTN</name>
<dbReference type="AlphaFoldDB" id="A0A7H0H638"/>
<dbReference type="Gene3D" id="1.10.10.60">
    <property type="entry name" value="Homeodomain-like"/>
    <property type="match status" value="1"/>
</dbReference>
<evidence type="ECO:0000313" key="3">
    <source>
        <dbReference type="Proteomes" id="UP000516117"/>
    </source>
</evidence>
<evidence type="ECO:0000313" key="2">
    <source>
        <dbReference type="EMBL" id="QNP56004.1"/>
    </source>
</evidence>
<dbReference type="PANTHER" id="PTHR33215:SF13">
    <property type="entry name" value="PROTEIN DISTAL ANTENNA"/>
    <property type="match status" value="1"/>
</dbReference>
<dbReference type="InterPro" id="IPR051839">
    <property type="entry name" value="RD_transcriptional_regulator"/>
</dbReference>
<keyword evidence="1" id="KW-0175">Coiled coil</keyword>